<evidence type="ECO:0000313" key="3">
    <source>
        <dbReference type="Proteomes" id="UP001634007"/>
    </source>
</evidence>
<sequence>MFLRLHEAYETLSDPMSHQEYNCKLGLSPTVSWRPPCSVVNGNNKFTSDDQEMTRSRWQDQIVELKRRSNRRMAQKNGSWAARHRAQNLRRD</sequence>
<dbReference type="AlphaFoldDB" id="A0ABD3JCL8"/>
<dbReference type="PANTHER" id="PTHR45090">
    <property type="entry name" value="CHAPERONE PROTEIN DNAJ 20 CHLOROPLASTIC"/>
    <property type="match status" value="1"/>
</dbReference>
<comment type="caution">
    <text evidence="2">The sequence shown here is derived from an EMBL/GenBank/DDBJ whole genome shotgun (WGS) entry which is preliminary data.</text>
</comment>
<keyword evidence="3" id="KW-1185">Reference proteome</keyword>
<protein>
    <recommendedName>
        <fullName evidence="4">J domain-containing protein</fullName>
    </recommendedName>
</protein>
<name>A0ABD3JCL8_EUCGL</name>
<evidence type="ECO:0000256" key="1">
    <source>
        <dbReference type="SAM" id="MobiDB-lite"/>
    </source>
</evidence>
<feature type="compositionally biased region" description="Basic residues" evidence="1">
    <location>
        <begin position="82"/>
        <end position="92"/>
    </location>
</feature>
<reference evidence="2 3" key="1">
    <citation type="submission" date="2024-11" db="EMBL/GenBank/DDBJ databases">
        <title>Chromosome-level genome assembly of Eucalyptus globulus Labill. provides insights into its genome evolution.</title>
        <authorList>
            <person name="Li X."/>
        </authorList>
    </citation>
    <scope>NUCLEOTIDE SEQUENCE [LARGE SCALE GENOMIC DNA]</scope>
    <source>
        <strain evidence="2">CL2024</strain>
        <tissue evidence="2">Fresh tender leaves</tissue>
    </source>
</reference>
<accession>A0ABD3JCL8</accession>
<evidence type="ECO:0000313" key="2">
    <source>
        <dbReference type="EMBL" id="KAL3724089.1"/>
    </source>
</evidence>
<dbReference type="InterPro" id="IPR053232">
    <property type="entry name" value="DnaJ_C/III_chloroplastic"/>
</dbReference>
<feature type="region of interest" description="Disordered" evidence="1">
    <location>
        <begin position="69"/>
        <end position="92"/>
    </location>
</feature>
<dbReference type="PANTHER" id="PTHR45090:SF8">
    <property type="entry name" value="J DOMAIN-CONTAINING PROTEIN"/>
    <property type="match status" value="1"/>
</dbReference>
<evidence type="ECO:0008006" key="4">
    <source>
        <dbReference type="Google" id="ProtNLM"/>
    </source>
</evidence>
<gene>
    <name evidence="2" type="ORF">ACJRO7_036156</name>
</gene>
<dbReference type="Proteomes" id="UP001634007">
    <property type="component" value="Unassembled WGS sequence"/>
</dbReference>
<dbReference type="EMBL" id="JBJKBG010000009">
    <property type="protein sequence ID" value="KAL3724089.1"/>
    <property type="molecule type" value="Genomic_DNA"/>
</dbReference>
<proteinExistence type="predicted"/>
<organism evidence="2 3">
    <name type="scientific">Eucalyptus globulus</name>
    <name type="common">Tasmanian blue gum</name>
    <dbReference type="NCBI Taxonomy" id="34317"/>
    <lineage>
        <taxon>Eukaryota</taxon>
        <taxon>Viridiplantae</taxon>
        <taxon>Streptophyta</taxon>
        <taxon>Embryophyta</taxon>
        <taxon>Tracheophyta</taxon>
        <taxon>Spermatophyta</taxon>
        <taxon>Magnoliopsida</taxon>
        <taxon>eudicotyledons</taxon>
        <taxon>Gunneridae</taxon>
        <taxon>Pentapetalae</taxon>
        <taxon>rosids</taxon>
        <taxon>malvids</taxon>
        <taxon>Myrtales</taxon>
        <taxon>Myrtaceae</taxon>
        <taxon>Myrtoideae</taxon>
        <taxon>Eucalypteae</taxon>
        <taxon>Eucalyptus</taxon>
    </lineage>
</organism>